<comment type="caution">
    <text evidence="9">The sequence shown here is derived from an EMBL/GenBank/DDBJ whole genome shotgun (WGS) entry which is preliminary data.</text>
</comment>
<dbReference type="Pfam" id="PF01235">
    <property type="entry name" value="Na_Ala_symp"/>
    <property type="match status" value="1"/>
</dbReference>
<proteinExistence type="inferred from homology"/>
<feature type="transmembrane region" description="Helical" evidence="8">
    <location>
        <begin position="309"/>
        <end position="335"/>
    </location>
</feature>
<evidence type="ECO:0000313" key="10">
    <source>
        <dbReference type="Proteomes" id="UP000824001"/>
    </source>
</evidence>
<dbReference type="PRINTS" id="PR00175">
    <property type="entry name" value="NAALASMPORT"/>
</dbReference>
<protein>
    <submittedName>
        <fullName evidence="9">Sodium:alanine symporter family protein</fullName>
    </submittedName>
</protein>
<dbReference type="Gene3D" id="1.20.1740.10">
    <property type="entry name" value="Amino acid/polyamine transporter I"/>
    <property type="match status" value="1"/>
</dbReference>
<reference evidence="9" key="2">
    <citation type="journal article" date="2021" name="PeerJ">
        <title>Extensive microbial diversity within the chicken gut microbiome revealed by metagenomics and culture.</title>
        <authorList>
            <person name="Gilroy R."/>
            <person name="Ravi A."/>
            <person name="Getino M."/>
            <person name="Pursley I."/>
            <person name="Horton D.L."/>
            <person name="Alikhan N.F."/>
            <person name="Baker D."/>
            <person name="Gharbi K."/>
            <person name="Hall N."/>
            <person name="Watson M."/>
            <person name="Adriaenssens E.M."/>
            <person name="Foster-Nyarko E."/>
            <person name="Jarju S."/>
            <person name="Secka A."/>
            <person name="Antonio M."/>
            <person name="Oren A."/>
            <person name="Chaudhuri R.R."/>
            <person name="La Ragione R."/>
            <person name="Hildebrand F."/>
            <person name="Pallen M.J."/>
        </authorList>
    </citation>
    <scope>NUCLEOTIDE SEQUENCE</scope>
    <source>
        <strain evidence="9">ChiHjej10B9-9673</strain>
    </source>
</reference>
<feature type="transmembrane region" description="Helical" evidence="8">
    <location>
        <begin position="437"/>
        <end position="460"/>
    </location>
</feature>
<sequence length="474" mass="50554">MSGLEEILYGIVVKINEYLSNYILVFLLIGVGLWYTIRTRFIQLRCFGEGMRRTFGNFKLKGFKHDSGMSSFQALATAIAAQVGTGNIVGSSGAILTGGPGAIFWMWIIAFFGMATIYAEATLAVKTRVKAADGSIHGGPVYYITTAFKGGFGKFLAGFFAVAIILALGFMGCMVQSNSIGSTFETAFGIPSWIVGVVLVVICAFIFLGGTKRLASVTEKLVPLMAAIFILGGLVVLAVRIKFIPETIGLIFRYAFQPQAIIGGGFGWALKTAITQGAKRGLFSNEAGMGSTPHAHAQANVKDPHEQGVVAMIGVFIDTFIVLTLNALVVISTLYTHDGPLAGGYTGSIVDVLNSSNLAQTAFGSVFGESFGAIFVAVCLFFFAFSTILGWNLFGKINVIYLFGQKAAPVYSVIALVFIFVGTLASNSLVWELTDMFNFLMVIPNAIGLFALTSAVLAIANRPHDGRLSDKPAR</sequence>
<evidence type="ECO:0000256" key="7">
    <source>
        <dbReference type="ARBA" id="ARBA00023136"/>
    </source>
</evidence>
<evidence type="ECO:0000313" key="9">
    <source>
        <dbReference type="EMBL" id="HIS66978.1"/>
    </source>
</evidence>
<evidence type="ECO:0000256" key="1">
    <source>
        <dbReference type="ARBA" id="ARBA00004651"/>
    </source>
</evidence>
<feature type="transmembrane region" description="Helical" evidence="8">
    <location>
        <begin position="190"/>
        <end position="209"/>
    </location>
</feature>
<accession>A0A9D1FDL9</accession>
<feature type="transmembrane region" description="Helical" evidence="8">
    <location>
        <begin position="221"/>
        <end position="239"/>
    </location>
</feature>
<dbReference type="Proteomes" id="UP000824001">
    <property type="component" value="Unassembled WGS sequence"/>
</dbReference>
<keyword evidence="8" id="KW-0769">Symport</keyword>
<feature type="transmembrane region" description="Helical" evidence="8">
    <location>
        <begin position="102"/>
        <end position="121"/>
    </location>
</feature>
<keyword evidence="6 8" id="KW-1133">Transmembrane helix</keyword>
<feature type="transmembrane region" description="Helical" evidence="8">
    <location>
        <begin position="18"/>
        <end position="37"/>
    </location>
</feature>
<dbReference type="PANTHER" id="PTHR30330">
    <property type="entry name" value="AGSS FAMILY TRANSPORTER, SODIUM-ALANINE"/>
    <property type="match status" value="1"/>
</dbReference>
<feature type="transmembrane region" description="Helical" evidence="8">
    <location>
        <begin position="371"/>
        <end position="395"/>
    </location>
</feature>
<dbReference type="AlphaFoldDB" id="A0A9D1FDL9"/>
<dbReference type="GO" id="GO:0005886">
    <property type="term" value="C:plasma membrane"/>
    <property type="evidence" value="ECO:0007669"/>
    <property type="project" value="UniProtKB-SubCell"/>
</dbReference>
<evidence type="ECO:0000256" key="4">
    <source>
        <dbReference type="ARBA" id="ARBA00022475"/>
    </source>
</evidence>
<reference evidence="9" key="1">
    <citation type="submission" date="2020-10" db="EMBL/GenBank/DDBJ databases">
        <authorList>
            <person name="Gilroy R."/>
        </authorList>
    </citation>
    <scope>NUCLEOTIDE SEQUENCE</scope>
    <source>
        <strain evidence="9">ChiHjej10B9-9673</strain>
    </source>
</reference>
<evidence type="ECO:0000256" key="3">
    <source>
        <dbReference type="ARBA" id="ARBA00022448"/>
    </source>
</evidence>
<name>A0A9D1FDL9_9FIRM</name>
<evidence type="ECO:0000256" key="5">
    <source>
        <dbReference type="ARBA" id="ARBA00022692"/>
    </source>
</evidence>
<dbReference type="PROSITE" id="PS00873">
    <property type="entry name" value="NA_ALANINE_SYMP"/>
    <property type="match status" value="1"/>
</dbReference>
<feature type="transmembrane region" description="Helical" evidence="8">
    <location>
        <begin position="74"/>
        <end position="96"/>
    </location>
</feature>
<evidence type="ECO:0000256" key="8">
    <source>
        <dbReference type="RuleBase" id="RU363064"/>
    </source>
</evidence>
<dbReference type="PANTHER" id="PTHR30330:SF14">
    <property type="entry name" value="SODIUM_AMINO ACID (ALANINE) SYMPORTER"/>
    <property type="match status" value="1"/>
</dbReference>
<evidence type="ECO:0000256" key="6">
    <source>
        <dbReference type="ARBA" id="ARBA00022989"/>
    </source>
</evidence>
<dbReference type="NCBIfam" id="TIGR00835">
    <property type="entry name" value="agcS"/>
    <property type="match status" value="1"/>
</dbReference>
<dbReference type="InterPro" id="IPR001463">
    <property type="entry name" value="Na/Ala_symport"/>
</dbReference>
<dbReference type="EMBL" id="DVJK01000151">
    <property type="protein sequence ID" value="HIS66978.1"/>
    <property type="molecule type" value="Genomic_DNA"/>
</dbReference>
<dbReference type="GO" id="GO:0005283">
    <property type="term" value="F:amino acid:sodium symporter activity"/>
    <property type="evidence" value="ECO:0007669"/>
    <property type="project" value="InterPro"/>
</dbReference>
<keyword evidence="3 8" id="KW-0813">Transport</keyword>
<feature type="transmembrane region" description="Helical" evidence="8">
    <location>
        <begin position="155"/>
        <end position="178"/>
    </location>
</feature>
<feature type="transmembrane region" description="Helical" evidence="8">
    <location>
        <begin position="407"/>
        <end position="425"/>
    </location>
</feature>
<keyword evidence="7 8" id="KW-0472">Membrane</keyword>
<keyword evidence="5 8" id="KW-0812">Transmembrane</keyword>
<keyword evidence="4 8" id="KW-1003">Cell membrane</keyword>
<organism evidence="9 10">
    <name type="scientific">Candidatus Scatomorpha merdipullorum</name>
    <dbReference type="NCBI Taxonomy" id="2840927"/>
    <lineage>
        <taxon>Bacteria</taxon>
        <taxon>Bacillati</taxon>
        <taxon>Bacillota</taxon>
        <taxon>Clostridia</taxon>
        <taxon>Eubacteriales</taxon>
        <taxon>Candidatus Scatomorpha</taxon>
    </lineage>
</organism>
<feature type="transmembrane region" description="Helical" evidence="8">
    <location>
        <begin position="251"/>
        <end position="270"/>
    </location>
</feature>
<comment type="subcellular location">
    <subcellularLocation>
        <location evidence="1 8">Cell membrane</location>
        <topology evidence="1 8">Multi-pass membrane protein</topology>
    </subcellularLocation>
</comment>
<comment type="similarity">
    <text evidence="2 8">Belongs to the alanine or glycine:cation symporter (AGCS) (TC 2.A.25) family.</text>
</comment>
<evidence type="ECO:0000256" key="2">
    <source>
        <dbReference type="ARBA" id="ARBA00009261"/>
    </source>
</evidence>
<gene>
    <name evidence="9" type="ORF">IAC18_05380</name>
</gene>